<gene>
    <name evidence="1" type="ORF">GCM10009539_17930</name>
</gene>
<protein>
    <submittedName>
        <fullName evidence="1">Uncharacterized protein</fullName>
    </submittedName>
</protein>
<keyword evidence="2" id="KW-1185">Reference proteome</keyword>
<dbReference type="Proteomes" id="UP001500967">
    <property type="component" value="Unassembled WGS sequence"/>
</dbReference>
<name>A0ABP3DKY5_9ACTN</name>
<sequence length="281" mass="28492">MVVVGPGAGRMNTPLFDAFFDDAALFPPGDAPMASAVPAHTALRARYGDLVGPFVVPGARLEELAALASGPTSFGVSVIAAPLDLPDALARVRAHPVLALASVEVPVVDDARRAVSELAGIVPDGVPVAVEVPRGPARDEVLDALASASYRAKVRTGGLVAPAFPSPGELAATLGACVARGVAFKCTAGLHHAVRHTDPATGFTHHGFLNVLVAVDALRAGGTADGWLAETDASRLVAAVTGWSPERSAAARAAFTSFGTCSVTEPIDDLTALGLVEGTRS</sequence>
<dbReference type="EMBL" id="BAAAGX010000007">
    <property type="protein sequence ID" value="GAA0232993.1"/>
    <property type="molecule type" value="Genomic_DNA"/>
</dbReference>
<organism evidence="1 2">
    <name type="scientific">Cryptosporangium japonicum</name>
    <dbReference type="NCBI Taxonomy" id="80872"/>
    <lineage>
        <taxon>Bacteria</taxon>
        <taxon>Bacillati</taxon>
        <taxon>Actinomycetota</taxon>
        <taxon>Actinomycetes</taxon>
        <taxon>Cryptosporangiales</taxon>
        <taxon>Cryptosporangiaceae</taxon>
        <taxon>Cryptosporangium</taxon>
    </lineage>
</organism>
<comment type="caution">
    <text evidence="1">The sequence shown here is derived from an EMBL/GenBank/DDBJ whole genome shotgun (WGS) entry which is preliminary data.</text>
</comment>
<reference evidence="2" key="1">
    <citation type="journal article" date="2019" name="Int. J. Syst. Evol. Microbiol.">
        <title>The Global Catalogue of Microorganisms (GCM) 10K type strain sequencing project: providing services to taxonomists for standard genome sequencing and annotation.</title>
        <authorList>
            <consortium name="The Broad Institute Genomics Platform"/>
            <consortium name="The Broad Institute Genome Sequencing Center for Infectious Disease"/>
            <person name="Wu L."/>
            <person name="Ma J."/>
        </authorList>
    </citation>
    <scope>NUCLEOTIDE SEQUENCE [LARGE SCALE GENOMIC DNA]</scope>
    <source>
        <strain evidence="2">JCM 10425</strain>
    </source>
</reference>
<accession>A0ABP3DKY5</accession>
<evidence type="ECO:0000313" key="2">
    <source>
        <dbReference type="Proteomes" id="UP001500967"/>
    </source>
</evidence>
<evidence type="ECO:0000313" key="1">
    <source>
        <dbReference type="EMBL" id="GAA0232993.1"/>
    </source>
</evidence>
<proteinExistence type="predicted"/>